<keyword evidence="9" id="KW-0396">Initiation factor</keyword>
<proteinExistence type="inferred from homology"/>
<evidence type="ECO:0000256" key="5">
    <source>
        <dbReference type="ARBA" id="ARBA00023163"/>
    </source>
</evidence>
<dbReference type="GO" id="GO:0000124">
    <property type="term" value="C:SAGA complex"/>
    <property type="evidence" value="ECO:0007669"/>
    <property type="project" value="InterPro"/>
</dbReference>
<keyword evidence="6" id="KW-0539">Nucleus</keyword>
<dbReference type="GO" id="GO:0046982">
    <property type="term" value="F:protein heterodimerization activity"/>
    <property type="evidence" value="ECO:0007669"/>
    <property type="project" value="InterPro"/>
</dbReference>
<dbReference type="OrthoDB" id="2193432at2759"/>
<comment type="similarity">
    <text evidence="2">Belongs to the TAF12 family.</text>
</comment>
<dbReference type="GO" id="GO:0003677">
    <property type="term" value="F:DNA binding"/>
    <property type="evidence" value="ECO:0007669"/>
    <property type="project" value="TreeGrafter"/>
</dbReference>
<feature type="compositionally biased region" description="Low complexity" evidence="7">
    <location>
        <begin position="8"/>
        <end position="47"/>
    </location>
</feature>
<evidence type="ECO:0000313" key="9">
    <source>
        <dbReference type="EMBL" id="ODM92758.1"/>
    </source>
</evidence>
<dbReference type="GO" id="GO:0051123">
    <property type="term" value="P:RNA polymerase II preinitiation complex assembly"/>
    <property type="evidence" value="ECO:0007669"/>
    <property type="project" value="TreeGrafter"/>
</dbReference>
<dbReference type="GO" id="GO:0005669">
    <property type="term" value="C:transcription factor TFIID complex"/>
    <property type="evidence" value="ECO:0007669"/>
    <property type="project" value="InterPro"/>
</dbReference>
<dbReference type="GO" id="GO:0003743">
    <property type="term" value="F:translation initiation factor activity"/>
    <property type="evidence" value="ECO:0007669"/>
    <property type="project" value="UniProtKB-KW"/>
</dbReference>
<comment type="caution">
    <text evidence="9">The sequence shown here is derived from an EMBL/GenBank/DDBJ whole genome shotgun (WGS) entry which is preliminary data.</text>
</comment>
<keyword evidence="10" id="KW-1185">Reference proteome</keyword>
<protein>
    <recommendedName>
        <fullName evidence="3">Transcription initiation factor TFIID subunit 12</fullName>
    </recommendedName>
</protein>
<keyword evidence="5" id="KW-0804">Transcription</keyword>
<evidence type="ECO:0000256" key="1">
    <source>
        <dbReference type="ARBA" id="ARBA00004123"/>
    </source>
</evidence>
<dbReference type="InterPro" id="IPR037794">
    <property type="entry name" value="TAF12"/>
</dbReference>
<feature type="domain" description="Transcription initiation factor TFIID subunit 12" evidence="8">
    <location>
        <begin position="52"/>
        <end position="118"/>
    </location>
</feature>
<name>A0A1D2MID1_ORCCI</name>
<dbReference type="CDD" id="cd07981">
    <property type="entry name" value="HFD_TAF12"/>
    <property type="match status" value="1"/>
</dbReference>
<dbReference type="Pfam" id="PF03847">
    <property type="entry name" value="TFIID_20kDa"/>
    <property type="match status" value="1"/>
</dbReference>
<dbReference type="InterPro" id="IPR003228">
    <property type="entry name" value="TFIID_TAF12_dom"/>
</dbReference>
<dbReference type="PANTHER" id="PTHR12264:SF21">
    <property type="entry name" value="TRANSCRIPTION INITIATION FACTOR TFIID SUBUNIT 12"/>
    <property type="match status" value="1"/>
</dbReference>
<dbReference type="OMA" id="HRRDTTV"/>
<organism evidence="9 10">
    <name type="scientific">Orchesella cincta</name>
    <name type="common">Springtail</name>
    <name type="synonym">Podura cincta</name>
    <dbReference type="NCBI Taxonomy" id="48709"/>
    <lineage>
        <taxon>Eukaryota</taxon>
        <taxon>Metazoa</taxon>
        <taxon>Ecdysozoa</taxon>
        <taxon>Arthropoda</taxon>
        <taxon>Hexapoda</taxon>
        <taxon>Collembola</taxon>
        <taxon>Entomobryomorpha</taxon>
        <taxon>Entomobryoidea</taxon>
        <taxon>Orchesellidae</taxon>
        <taxon>Orchesellinae</taxon>
        <taxon>Orchesella</taxon>
    </lineage>
</organism>
<keyword evidence="9" id="KW-0648">Protein biosynthesis</keyword>
<accession>A0A1D2MID1</accession>
<evidence type="ECO:0000256" key="4">
    <source>
        <dbReference type="ARBA" id="ARBA00023015"/>
    </source>
</evidence>
<reference evidence="9 10" key="1">
    <citation type="journal article" date="2016" name="Genome Biol. Evol.">
        <title>Gene Family Evolution Reflects Adaptation to Soil Environmental Stressors in the Genome of the Collembolan Orchesella cincta.</title>
        <authorList>
            <person name="Faddeeva-Vakhrusheva A."/>
            <person name="Derks M.F."/>
            <person name="Anvar S.Y."/>
            <person name="Agamennone V."/>
            <person name="Suring W."/>
            <person name="Smit S."/>
            <person name="van Straalen N.M."/>
            <person name="Roelofs D."/>
        </authorList>
    </citation>
    <scope>NUCLEOTIDE SEQUENCE [LARGE SCALE GENOMIC DNA]</scope>
    <source>
        <tissue evidence="9">Mixed pool</tissue>
    </source>
</reference>
<dbReference type="PANTHER" id="PTHR12264">
    <property type="entry name" value="TRANSCRIPTION INITIATION FACTOR TFIID SUBUNIT 12"/>
    <property type="match status" value="1"/>
</dbReference>
<keyword evidence="4" id="KW-0805">Transcription regulation</keyword>
<dbReference type="Proteomes" id="UP000094527">
    <property type="component" value="Unassembled WGS sequence"/>
</dbReference>
<gene>
    <name evidence="9" type="ORF">Ocin01_13930</name>
</gene>
<dbReference type="Gene3D" id="1.10.20.10">
    <property type="entry name" value="Histone, subunit A"/>
    <property type="match status" value="1"/>
</dbReference>
<evidence type="ECO:0000313" key="10">
    <source>
        <dbReference type="Proteomes" id="UP000094527"/>
    </source>
</evidence>
<evidence type="ECO:0000256" key="2">
    <source>
        <dbReference type="ARBA" id="ARBA00007530"/>
    </source>
</evidence>
<dbReference type="STRING" id="48709.A0A1D2MID1"/>
<sequence length="154" mass="16664">MASMNGPNSQVNSTTGGGSSSTSSQMNNSSAGGSSGGNQAQQPQAPNVILTRKCLQDLVKQVDPNEQLDEDVEDLLLGYADEFFEQIIEGACAVAAHRKASAVEVRDLQTYLERSSNIWVPGFGSDETKAYKRAPVTEAHKQRMALIKKQLKKY</sequence>
<dbReference type="EMBL" id="LJIJ01001156">
    <property type="protein sequence ID" value="ODM92758.1"/>
    <property type="molecule type" value="Genomic_DNA"/>
</dbReference>
<dbReference type="InterPro" id="IPR009072">
    <property type="entry name" value="Histone-fold"/>
</dbReference>
<evidence type="ECO:0000256" key="3">
    <source>
        <dbReference type="ARBA" id="ARBA00017484"/>
    </source>
</evidence>
<dbReference type="SUPFAM" id="SSF47113">
    <property type="entry name" value="Histone-fold"/>
    <property type="match status" value="1"/>
</dbReference>
<comment type="subcellular location">
    <subcellularLocation>
        <location evidence="1">Nucleus</location>
    </subcellularLocation>
</comment>
<evidence type="ECO:0000256" key="7">
    <source>
        <dbReference type="SAM" id="MobiDB-lite"/>
    </source>
</evidence>
<dbReference type="GO" id="GO:0017025">
    <property type="term" value="F:TBP-class protein binding"/>
    <property type="evidence" value="ECO:0007669"/>
    <property type="project" value="TreeGrafter"/>
</dbReference>
<evidence type="ECO:0000256" key="6">
    <source>
        <dbReference type="ARBA" id="ARBA00023242"/>
    </source>
</evidence>
<dbReference type="AlphaFoldDB" id="A0A1D2MID1"/>
<evidence type="ECO:0000259" key="8">
    <source>
        <dbReference type="Pfam" id="PF03847"/>
    </source>
</evidence>
<feature type="region of interest" description="Disordered" evidence="7">
    <location>
        <begin position="1"/>
        <end position="47"/>
    </location>
</feature>